<dbReference type="Proteomes" id="UP000663870">
    <property type="component" value="Unassembled WGS sequence"/>
</dbReference>
<evidence type="ECO:0000313" key="2">
    <source>
        <dbReference type="EMBL" id="CAF1415093.1"/>
    </source>
</evidence>
<evidence type="ECO:0000313" key="5">
    <source>
        <dbReference type="Proteomes" id="UP000663870"/>
    </source>
</evidence>
<dbReference type="InterPro" id="IPR019734">
    <property type="entry name" value="TPR_rpt"/>
</dbReference>
<sequence>MKDEEEVLFSLNSLFVIVSVDFDEKLQLWKVQLKTTDERSKSVAEYYKSIQQGVDYYSSMIYFGRLLVYELGQIDQAEKYFQILLKSLPSDHSNIASVHNWIGVVHDKRHNLDLALEYYEKAYAIRKQQLPSDHP</sequence>
<reference evidence="2" key="1">
    <citation type="submission" date="2021-02" db="EMBL/GenBank/DDBJ databases">
        <authorList>
            <person name="Nowell W R."/>
        </authorList>
    </citation>
    <scope>NUCLEOTIDE SEQUENCE</scope>
</reference>
<evidence type="ECO:0000313" key="4">
    <source>
        <dbReference type="Proteomes" id="UP000663854"/>
    </source>
</evidence>
<organism evidence="2 4">
    <name type="scientific">Rotaria sordida</name>
    <dbReference type="NCBI Taxonomy" id="392033"/>
    <lineage>
        <taxon>Eukaryota</taxon>
        <taxon>Metazoa</taxon>
        <taxon>Spiralia</taxon>
        <taxon>Gnathifera</taxon>
        <taxon>Rotifera</taxon>
        <taxon>Eurotatoria</taxon>
        <taxon>Bdelloidea</taxon>
        <taxon>Philodinida</taxon>
        <taxon>Philodinidae</taxon>
        <taxon>Rotaria</taxon>
    </lineage>
</organism>
<gene>
    <name evidence="3" type="ORF">JXQ802_LOCUS51496</name>
    <name evidence="2" type="ORF">PYM288_LOCUS35253</name>
</gene>
<dbReference type="Gene3D" id="1.25.40.10">
    <property type="entry name" value="Tetratricopeptide repeat domain"/>
    <property type="match status" value="1"/>
</dbReference>
<comment type="caution">
    <text evidence="2">The sequence shown here is derived from an EMBL/GenBank/DDBJ whole genome shotgun (WGS) entry which is preliminary data.</text>
</comment>
<dbReference type="Proteomes" id="UP000663854">
    <property type="component" value="Unassembled WGS sequence"/>
</dbReference>
<name>A0A815LUZ4_9BILA</name>
<dbReference type="SUPFAM" id="SSF48452">
    <property type="entry name" value="TPR-like"/>
    <property type="match status" value="1"/>
</dbReference>
<proteinExistence type="predicted"/>
<dbReference type="PROSITE" id="PS50005">
    <property type="entry name" value="TPR"/>
    <property type="match status" value="1"/>
</dbReference>
<feature type="repeat" description="TPR" evidence="1">
    <location>
        <begin position="96"/>
        <end position="129"/>
    </location>
</feature>
<dbReference type="AlphaFoldDB" id="A0A815LUZ4"/>
<protein>
    <submittedName>
        <fullName evidence="2">Uncharacterized protein</fullName>
    </submittedName>
</protein>
<evidence type="ECO:0000256" key="1">
    <source>
        <dbReference type="PROSITE-ProRule" id="PRU00339"/>
    </source>
</evidence>
<keyword evidence="5" id="KW-1185">Reference proteome</keyword>
<keyword evidence="1" id="KW-0802">TPR repeat</keyword>
<evidence type="ECO:0000313" key="3">
    <source>
        <dbReference type="EMBL" id="CAF1628624.1"/>
    </source>
</evidence>
<dbReference type="EMBL" id="CAJNOH010005932">
    <property type="protein sequence ID" value="CAF1415093.1"/>
    <property type="molecule type" value="Genomic_DNA"/>
</dbReference>
<dbReference type="EMBL" id="CAJNOL010007466">
    <property type="protein sequence ID" value="CAF1628624.1"/>
    <property type="molecule type" value="Genomic_DNA"/>
</dbReference>
<dbReference type="InterPro" id="IPR011990">
    <property type="entry name" value="TPR-like_helical_dom_sf"/>
</dbReference>
<accession>A0A815LUZ4</accession>